<dbReference type="RefSeq" id="WP_031855470.1">
    <property type="nucleotide sequence ID" value="NZ_CP034290.1"/>
</dbReference>
<dbReference type="Proteomes" id="UP000726777">
    <property type="component" value="Unassembled WGS sequence"/>
</dbReference>
<protein>
    <recommendedName>
        <fullName evidence="3">DUF2163 domain-containing protein</fullName>
    </recommendedName>
</protein>
<sequence length="197" mass="21800">MDIFSPDMIAAMEKPEVSLIYAVRLDMPTGISRLHTDIGTFNHFPFDPNEKYYGVGNLGGIGDANYGDGDETSPSITLELSVKDDAIRAEILAGGYQGRTGELFLVAMDAVGRVAAWALMFDGVMDTASIKQGTTNVIQLPLTAPDDAMEKGLNWRCTDESHKAQFPDDEFYQYTKYMEDFVIYWGNAKDGIPLKDF</sequence>
<dbReference type="AlphaFoldDB" id="A0A9Q3YI18"/>
<accession>A0A9Q3YI18</accession>
<dbReference type="EMBL" id="JACVHL010000003">
    <property type="protein sequence ID" value="MCC3804132.1"/>
    <property type="molecule type" value="Genomic_DNA"/>
</dbReference>
<name>A0A9Q3YI18_VIBPH</name>
<evidence type="ECO:0000313" key="1">
    <source>
        <dbReference type="EMBL" id="MCC3804132.1"/>
    </source>
</evidence>
<evidence type="ECO:0000313" key="2">
    <source>
        <dbReference type="Proteomes" id="UP000726777"/>
    </source>
</evidence>
<reference evidence="1" key="1">
    <citation type="submission" date="2020-09" db="EMBL/GenBank/DDBJ databases">
        <title>Genome sequence of Vibrio parahaemolyticus isolates.</title>
        <authorList>
            <person name="Hammerl J.A."/>
            <person name="Strauch E."/>
        </authorList>
    </citation>
    <scope>NUCLEOTIDE SEQUENCE</scope>
    <source>
        <strain evidence="1">17-VB00146</strain>
    </source>
</reference>
<evidence type="ECO:0008006" key="3">
    <source>
        <dbReference type="Google" id="ProtNLM"/>
    </source>
</evidence>
<comment type="caution">
    <text evidence="1">The sequence shown here is derived from an EMBL/GenBank/DDBJ whole genome shotgun (WGS) entry which is preliminary data.</text>
</comment>
<organism evidence="1 2">
    <name type="scientific">Vibrio parahaemolyticus</name>
    <dbReference type="NCBI Taxonomy" id="670"/>
    <lineage>
        <taxon>Bacteria</taxon>
        <taxon>Pseudomonadati</taxon>
        <taxon>Pseudomonadota</taxon>
        <taxon>Gammaproteobacteria</taxon>
        <taxon>Vibrionales</taxon>
        <taxon>Vibrionaceae</taxon>
        <taxon>Vibrio</taxon>
    </lineage>
</organism>
<gene>
    <name evidence="1" type="ORF">IB292_03675</name>
</gene>
<proteinExistence type="predicted"/>